<evidence type="ECO:0000313" key="6">
    <source>
        <dbReference type="Proteomes" id="UP000078559"/>
    </source>
</evidence>
<evidence type="ECO:0000256" key="4">
    <source>
        <dbReference type="SAM" id="MobiDB-lite"/>
    </source>
</evidence>
<evidence type="ECO:0000313" key="5">
    <source>
        <dbReference type="EMBL" id="KUI74388.1"/>
    </source>
</evidence>
<feature type="compositionally biased region" description="Polar residues" evidence="4">
    <location>
        <begin position="921"/>
        <end position="933"/>
    </location>
</feature>
<feature type="compositionally biased region" description="Low complexity" evidence="4">
    <location>
        <begin position="719"/>
        <end position="733"/>
    </location>
</feature>
<dbReference type="EMBL" id="CM003109">
    <property type="protein sequence ID" value="KUI74388.1"/>
    <property type="molecule type" value="Genomic_DNA"/>
</dbReference>
<feature type="compositionally biased region" description="Basic and acidic residues" evidence="4">
    <location>
        <begin position="590"/>
        <end position="602"/>
    </location>
</feature>
<dbReference type="OrthoDB" id="312015at2759"/>
<feature type="coiled-coil region" evidence="3">
    <location>
        <begin position="88"/>
        <end position="143"/>
    </location>
</feature>
<evidence type="ECO:0000256" key="1">
    <source>
        <dbReference type="ARBA" id="ARBA00009291"/>
    </source>
</evidence>
<feature type="compositionally biased region" description="Low complexity" evidence="4">
    <location>
        <begin position="579"/>
        <end position="589"/>
    </location>
</feature>
<evidence type="ECO:0008006" key="7">
    <source>
        <dbReference type="Google" id="ProtNLM"/>
    </source>
</evidence>
<gene>
    <name evidence="5" type="ORF">VM1G_10002</name>
</gene>
<reference evidence="5" key="1">
    <citation type="submission" date="2014-12" db="EMBL/GenBank/DDBJ databases">
        <title>Genome Sequence of Valsa Canker Pathogens Uncovers a Specific Adaption of Colonization on Woody Bark.</title>
        <authorList>
            <person name="Yin Z."/>
            <person name="Liu H."/>
            <person name="Gao X."/>
            <person name="Li Z."/>
            <person name="Song N."/>
            <person name="Ke X."/>
            <person name="Dai Q."/>
            <person name="Wu Y."/>
            <person name="Sun Y."/>
            <person name="Xu J.-R."/>
            <person name="Kang Z.K."/>
            <person name="Wang L."/>
            <person name="Huang L."/>
        </authorList>
    </citation>
    <scope>NUCLEOTIDE SEQUENCE [LARGE SCALE GENOMIC DNA]</scope>
    <source>
        <strain evidence="5">03-8</strain>
    </source>
</reference>
<feature type="compositionally biased region" description="Polar residues" evidence="4">
    <location>
        <begin position="745"/>
        <end position="757"/>
    </location>
</feature>
<accession>A0A194WE09</accession>
<feature type="compositionally biased region" description="Polar residues" evidence="4">
    <location>
        <begin position="766"/>
        <end position="775"/>
    </location>
</feature>
<dbReference type="InterPro" id="IPR021622">
    <property type="entry name" value="Afadin/alpha-actinin-bd"/>
</dbReference>
<keyword evidence="2 3" id="KW-0175">Coiled coil</keyword>
<feature type="compositionally biased region" description="Low complexity" evidence="4">
    <location>
        <begin position="628"/>
        <end position="649"/>
    </location>
</feature>
<protein>
    <recommendedName>
        <fullName evidence="7">NIMA interactive protein</fullName>
    </recommendedName>
</protein>
<feature type="compositionally biased region" description="Acidic residues" evidence="4">
    <location>
        <begin position="441"/>
        <end position="453"/>
    </location>
</feature>
<feature type="compositionally biased region" description="Acidic residues" evidence="4">
    <location>
        <begin position="422"/>
        <end position="431"/>
    </location>
</feature>
<feature type="compositionally biased region" description="Polar residues" evidence="4">
    <location>
        <begin position="559"/>
        <end position="578"/>
    </location>
</feature>
<feature type="compositionally biased region" description="Low complexity" evidence="4">
    <location>
        <begin position="603"/>
        <end position="619"/>
    </location>
</feature>
<feature type="region of interest" description="Disordered" evidence="4">
    <location>
        <begin position="370"/>
        <end position="987"/>
    </location>
</feature>
<feature type="compositionally biased region" description="Basic and acidic residues" evidence="4">
    <location>
        <begin position="500"/>
        <end position="513"/>
    </location>
</feature>
<dbReference type="Proteomes" id="UP000078559">
    <property type="component" value="Chromosome 12"/>
</dbReference>
<keyword evidence="6" id="KW-1185">Reference proteome</keyword>
<feature type="compositionally biased region" description="Polar residues" evidence="4">
    <location>
        <begin position="460"/>
        <end position="482"/>
    </location>
</feature>
<feature type="compositionally biased region" description="Basic and acidic residues" evidence="4">
    <location>
        <begin position="786"/>
        <end position="795"/>
    </location>
</feature>
<dbReference type="Pfam" id="PF11559">
    <property type="entry name" value="ADIP"/>
    <property type="match status" value="1"/>
</dbReference>
<feature type="compositionally biased region" description="Polar residues" evidence="4">
    <location>
        <begin position="852"/>
        <end position="862"/>
    </location>
</feature>
<feature type="compositionally biased region" description="Basic residues" evidence="4">
    <location>
        <begin position="796"/>
        <end position="807"/>
    </location>
</feature>
<comment type="similarity">
    <text evidence="1">Belongs to the ADIP family.</text>
</comment>
<evidence type="ECO:0000256" key="3">
    <source>
        <dbReference type="SAM" id="Coils"/>
    </source>
</evidence>
<feature type="compositionally biased region" description="Low complexity" evidence="4">
    <location>
        <begin position="815"/>
        <end position="831"/>
    </location>
</feature>
<evidence type="ECO:0000256" key="2">
    <source>
        <dbReference type="ARBA" id="ARBA00023054"/>
    </source>
</evidence>
<feature type="compositionally biased region" description="Acidic residues" evidence="4">
    <location>
        <begin position="373"/>
        <end position="391"/>
    </location>
</feature>
<sequence length="987" mass="106378">MLDSDNLRTASLYINNQLLSRGLLRDGRGIDFADPGDTDEDVADTMGRVMGVVNDLILRRDRDAEHRESLSTTLRTLRADSLRQSDNFSRLQEKYTEAQRKIALHEAEDNALRAQLKAAEASIHKLKEEAARAKRLVAETRAACANEVRKRDRQIDGLKRAAADAGRARGERRAPGITTVQVVGEVGGEDVNAASGISTADEGYDLRQETNGFLAQLAKGLNEENETLLGLIRTTGDSLKEMSGWDKTEGAAASKREGHAISLVTTPEDIAADIEAVLDHLRTMLTNPSFVPLEEVVVREEEISRLRDGWEKMQTRWRETVHLIDGWHRRMAANGRPVDMEELQMGLRMSPVRVQSVDRVAQNNVTFALPTLQEEEEEEEEHEEDEDEESDVPPRLGSPIPAGSLHLVPAPGYEEVAPNYEDGQELDDSDAESSIFHDDVDLGLDIDMDESQDSEPNVEILQQSTDEPNPTTSMPVLPSQKTAPLEESNVAGNRRPSTRSMEKSRKRSGEHMADNTNETAEAPPPPPHGTKLGQSPQKRLKVSTDSQEEKPKSRPDSAVFTNYDSSLESVKPSPDTSVSRTSSKTTAKSTRSEASAKKEAAAPRKPTTRATRAAAAIAPEQPKKDAPARPVTRQRTTRATAPTSSSSARNAVSKPAETSKSRAPPAPTNTSTDMAPPPRPNKSSNASPHNDKPLPSPPPPQENKKKPSPANKKQPPPIATTIPAEPSTTSSSSGSLKRTAPTAPDSPTRSPGKSTSRLPLPRNAGTLPQPQQSPLSMARIAAKLAASEREADAARVKAKLRAARLKKVSSASGPAAQVSTTTSSAVRSSKVPSGGDSGDSVKQDKGVIGSLVSASMTGSGASYSADENGHRGGVSVREDPAAAVDAGGDGIPGDPEQRQATDDAVNSKPAVRSPRKPMSSPRKTSPMKGTSSPAKEKPRKREVRSRADRVANRRRSTLSPWELQSLISGEVVPPTPSPMRIQQAEQE</sequence>
<dbReference type="AlphaFoldDB" id="A0A194WE09"/>
<name>A0A194WE09_CYTMA</name>
<organism evidence="5 6">
    <name type="scientific">Cytospora mali</name>
    <name type="common">Apple Valsa canker fungus</name>
    <name type="synonym">Valsa mali</name>
    <dbReference type="NCBI Taxonomy" id="578113"/>
    <lineage>
        <taxon>Eukaryota</taxon>
        <taxon>Fungi</taxon>
        <taxon>Dikarya</taxon>
        <taxon>Ascomycota</taxon>
        <taxon>Pezizomycotina</taxon>
        <taxon>Sordariomycetes</taxon>
        <taxon>Sordariomycetidae</taxon>
        <taxon>Diaporthales</taxon>
        <taxon>Cytosporaceae</taxon>
        <taxon>Cytospora</taxon>
    </lineage>
</organism>
<proteinExistence type="inferred from homology"/>